<dbReference type="EMBL" id="CAJHUC010001240">
    <property type="protein sequence ID" value="CAD7700370.1"/>
    <property type="molecule type" value="Genomic_DNA"/>
</dbReference>
<keyword evidence="2" id="KW-1185">Reference proteome</keyword>
<dbReference type="AlphaFoldDB" id="A0A8S1J2H0"/>
<evidence type="ECO:0000313" key="1">
    <source>
        <dbReference type="EMBL" id="CAD7700370.1"/>
    </source>
</evidence>
<comment type="caution">
    <text evidence="1">The sequence shown here is derived from an EMBL/GenBank/DDBJ whole genome shotgun (WGS) entry which is preliminary data.</text>
</comment>
<evidence type="ECO:0000313" key="2">
    <source>
        <dbReference type="Proteomes" id="UP000708148"/>
    </source>
</evidence>
<proteinExistence type="predicted"/>
<organism evidence="1 2">
    <name type="scientific">Ostreobium quekettii</name>
    <dbReference type="NCBI Taxonomy" id="121088"/>
    <lineage>
        <taxon>Eukaryota</taxon>
        <taxon>Viridiplantae</taxon>
        <taxon>Chlorophyta</taxon>
        <taxon>core chlorophytes</taxon>
        <taxon>Ulvophyceae</taxon>
        <taxon>TCBD clade</taxon>
        <taxon>Bryopsidales</taxon>
        <taxon>Ostreobineae</taxon>
        <taxon>Ostreobiaceae</taxon>
        <taxon>Ostreobium</taxon>
    </lineage>
</organism>
<protein>
    <submittedName>
        <fullName evidence="1">Uncharacterized protein</fullName>
    </submittedName>
</protein>
<reference evidence="1" key="1">
    <citation type="submission" date="2020-12" db="EMBL/GenBank/DDBJ databases">
        <authorList>
            <person name="Iha C."/>
        </authorList>
    </citation>
    <scope>NUCLEOTIDE SEQUENCE</scope>
</reference>
<sequence length="85" mass="9076">MAAWVALDGSLRSVLKKTNDSHGMKALVEQLVVYVQGQDMTSGIVRDEVQHGHLKRAACDTPKRSTSPSEAVVRICSGVSGILNA</sequence>
<gene>
    <name evidence="1" type="ORF">OSTQU699_LOCUS5729</name>
</gene>
<name>A0A8S1J2H0_9CHLO</name>
<dbReference type="Proteomes" id="UP000708148">
    <property type="component" value="Unassembled WGS sequence"/>
</dbReference>
<accession>A0A8S1J2H0</accession>